<proteinExistence type="predicted"/>
<feature type="domain" description="Condensation" evidence="1">
    <location>
        <begin position="9"/>
        <end position="428"/>
    </location>
</feature>
<dbReference type="Gene3D" id="3.30.559.30">
    <property type="entry name" value="Nonribosomal peptide synthetase, condensation domain"/>
    <property type="match status" value="1"/>
</dbReference>
<comment type="caution">
    <text evidence="2">The sequence shown here is derived from an EMBL/GenBank/DDBJ whole genome shotgun (WGS) entry which is preliminary data.</text>
</comment>
<dbReference type="RefSeq" id="WP_064748237.1">
    <property type="nucleotide sequence ID" value="NZ_JBANDL010000002.1"/>
</dbReference>
<dbReference type="InterPro" id="IPR001242">
    <property type="entry name" value="Condensation_dom"/>
</dbReference>
<dbReference type="Pfam" id="PF00668">
    <property type="entry name" value="Condensation"/>
    <property type="match status" value="1"/>
</dbReference>
<organism evidence="2 3">
    <name type="scientific">Lysobacter firmicutimachus</name>
    <dbReference type="NCBI Taxonomy" id="1792846"/>
    <lineage>
        <taxon>Bacteria</taxon>
        <taxon>Pseudomonadati</taxon>
        <taxon>Pseudomonadota</taxon>
        <taxon>Gammaproteobacteria</taxon>
        <taxon>Lysobacterales</taxon>
        <taxon>Lysobacteraceae</taxon>
        <taxon>Lysobacter</taxon>
    </lineage>
</organism>
<dbReference type="Gene3D" id="3.30.559.10">
    <property type="entry name" value="Chloramphenicol acetyltransferase-like domain"/>
    <property type="match status" value="1"/>
</dbReference>
<gene>
    <name evidence="2" type="ORF">V2J18_11800</name>
</gene>
<dbReference type="PANTHER" id="PTHR45527:SF1">
    <property type="entry name" value="FATTY ACID SYNTHASE"/>
    <property type="match status" value="1"/>
</dbReference>
<accession>A0ABU8D4Y6</accession>
<protein>
    <submittedName>
        <fullName evidence="2">Condensation domain-containing protein</fullName>
    </submittedName>
</protein>
<dbReference type="SUPFAM" id="SSF52777">
    <property type="entry name" value="CoA-dependent acyltransferases"/>
    <property type="match status" value="2"/>
</dbReference>
<dbReference type="EMBL" id="JBANDL010000002">
    <property type="protein sequence ID" value="MEI2455363.1"/>
    <property type="molecule type" value="Genomic_DNA"/>
</dbReference>
<reference evidence="2 3" key="1">
    <citation type="submission" date="2024-02" db="EMBL/GenBank/DDBJ databases">
        <title>Lysobacter Genome Sequencing and Mining.</title>
        <authorList>
            <person name="Bierman J."/>
            <person name="Walker M.C."/>
        </authorList>
    </citation>
    <scope>NUCLEOTIDE SEQUENCE [LARGE SCALE GENOMIC DNA]</scope>
    <source>
        <strain evidence="2 3">PB6250</strain>
    </source>
</reference>
<evidence type="ECO:0000313" key="3">
    <source>
        <dbReference type="Proteomes" id="UP001387215"/>
    </source>
</evidence>
<evidence type="ECO:0000259" key="1">
    <source>
        <dbReference type="Pfam" id="PF00668"/>
    </source>
</evidence>
<dbReference type="PANTHER" id="PTHR45527">
    <property type="entry name" value="NONRIBOSOMAL PEPTIDE SYNTHETASE"/>
    <property type="match status" value="1"/>
</dbReference>
<name>A0ABU8D4Y6_9GAMM</name>
<dbReference type="Proteomes" id="UP001387215">
    <property type="component" value="Unassembled WGS sequence"/>
</dbReference>
<sequence>MSGPEVLGLTGPQYGMWAAQQLDPDSPSLWTAEAVELEGELDVEALQAAVTQTLRACDALHMRYRDGASGLIQALDPARCVEWPSIDFSTAADPWSEALGWMHKDLARRADLTQGPLFASALLRLGPRRHLWYLRVHHIALDGFAYLLLIHRVAELYSAAVGGPAASAARDWSLAPVVAEDAAYRRSARCAEDRAFWLGRFQGAGEPVTLGRKCAPDAAAHSLRHLLPSAQYPAWQAAARAAGADWASWLVAAIAAWMHARSGAREIALGLLVMNRLGSAALGVPCMAMNVVPLRIALDPGQSFDALVREVASELRALRPHQRYNYEWLRGDLGLADSHAQLYGPVLNLMPFDRGFVFDGLRSRAHPISVGSVEDLDITVSPLPDGLRLDLEANPQAYPAEVLEAHQAALLNLLDAVIARPDTSLATLAAHCGGTAAEAA</sequence>
<keyword evidence="3" id="KW-1185">Reference proteome</keyword>
<dbReference type="InterPro" id="IPR023213">
    <property type="entry name" value="CAT-like_dom_sf"/>
</dbReference>
<evidence type="ECO:0000313" key="2">
    <source>
        <dbReference type="EMBL" id="MEI2455363.1"/>
    </source>
</evidence>